<accession>A0ABM9D9T4</accession>
<name>A0ABM9D9T4_9BACT</name>
<dbReference type="PANTHER" id="PTHR34535">
    <property type="entry name" value="HYDROGENASE MATURATION FACTOR HYPA"/>
    <property type="match status" value="1"/>
</dbReference>
<dbReference type="InterPro" id="IPR000688">
    <property type="entry name" value="HypA/HybF"/>
</dbReference>
<keyword evidence="6" id="KW-1185">Reference proteome</keyword>
<evidence type="ECO:0000256" key="1">
    <source>
        <dbReference type="ARBA" id="ARBA00022596"/>
    </source>
</evidence>
<evidence type="ECO:0000256" key="2">
    <source>
        <dbReference type="ARBA" id="ARBA00022723"/>
    </source>
</evidence>
<keyword evidence="3 4" id="KW-0862">Zinc</keyword>
<organism evidence="5 6">
    <name type="scientific">Trichlorobacter ammonificans</name>
    <dbReference type="NCBI Taxonomy" id="2916410"/>
    <lineage>
        <taxon>Bacteria</taxon>
        <taxon>Pseudomonadati</taxon>
        <taxon>Thermodesulfobacteriota</taxon>
        <taxon>Desulfuromonadia</taxon>
        <taxon>Geobacterales</taxon>
        <taxon>Geobacteraceae</taxon>
        <taxon>Trichlorobacter</taxon>
    </lineage>
</organism>
<feature type="binding site" evidence="4">
    <location>
        <position position="70"/>
    </location>
    <ligand>
        <name>Zn(2+)</name>
        <dbReference type="ChEBI" id="CHEBI:29105"/>
    </ligand>
</feature>
<evidence type="ECO:0000256" key="4">
    <source>
        <dbReference type="HAMAP-Rule" id="MF_00213"/>
    </source>
</evidence>
<evidence type="ECO:0000313" key="5">
    <source>
        <dbReference type="EMBL" id="CAH2031129.1"/>
    </source>
</evidence>
<dbReference type="RefSeq" id="WP_305731968.1">
    <property type="nucleotide sequence ID" value="NZ_OW150024.1"/>
</dbReference>
<proteinExistence type="inferred from homology"/>
<keyword evidence="1 4" id="KW-0533">Nickel</keyword>
<sequence length="111" mass="12072">MHELSLTEGIVDICLRHAEGKRIISVTLEIGCLSSAVPEAIEFCFSACSADTTLHGARLVIDRVEGRGCCLACGEEQPVVRHFDPCRRCGGYGVRIVAGEELRVREIEVAD</sequence>
<feature type="binding site" evidence="4">
    <location>
        <position position="89"/>
    </location>
    <ligand>
        <name>Zn(2+)</name>
        <dbReference type="ChEBI" id="CHEBI:29105"/>
    </ligand>
</feature>
<gene>
    <name evidence="4 5" type="primary">hypA</name>
    <name evidence="5" type="ORF">GEAMG1_1299</name>
</gene>
<dbReference type="PIRSF" id="PIRSF004761">
    <property type="entry name" value="Hydrgn_mat_HypA"/>
    <property type="match status" value="1"/>
</dbReference>
<evidence type="ECO:0000313" key="6">
    <source>
        <dbReference type="Proteomes" id="UP001295463"/>
    </source>
</evidence>
<dbReference type="Proteomes" id="UP001295463">
    <property type="component" value="Chromosome"/>
</dbReference>
<comment type="function">
    <text evidence="4">Involved in the maturation of [NiFe] hydrogenases. Required for nickel insertion into the metal center of the hydrogenase.</text>
</comment>
<protein>
    <recommendedName>
        <fullName evidence="4">Hydrogenase maturation factor HypA</fullName>
    </recommendedName>
</protein>
<evidence type="ECO:0000256" key="3">
    <source>
        <dbReference type="ARBA" id="ARBA00022833"/>
    </source>
</evidence>
<feature type="binding site" evidence="4">
    <location>
        <position position="86"/>
    </location>
    <ligand>
        <name>Zn(2+)</name>
        <dbReference type="ChEBI" id="CHEBI:29105"/>
    </ligand>
</feature>
<dbReference type="Gene3D" id="3.30.2320.80">
    <property type="match status" value="1"/>
</dbReference>
<feature type="binding site" evidence="4">
    <location>
        <position position="2"/>
    </location>
    <ligand>
        <name>Ni(2+)</name>
        <dbReference type="ChEBI" id="CHEBI:49786"/>
    </ligand>
</feature>
<dbReference type="EMBL" id="OW150024">
    <property type="protein sequence ID" value="CAH2031129.1"/>
    <property type="molecule type" value="Genomic_DNA"/>
</dbReference>
<keyword evidence="2 4" id="KW-0479">Metal-binding</keyword>
<reference evidence="5 6" key="1">
    <citation type="submission" date="2022-03" db="EMBL/GenBank/DDBJ databases">
        <authorList>
            <person name="Koch H."/>
        </authorList>
    </citation>
    <scope>NUCLEOTIDE SEQUENCE [LARGE SCALE GENOMIC DNA]</scope>
    <source>
        <strain evidence="5 6">G1</strain>
    </source>
</reference>
<comment type="similarity">
    <text evidence="4">Belongs to the HypA/HybF family.</text>
</comment>
<feature type="binding site" evidence="4">
    <location>
        <position position="73"/>
    </location>
    <ligand>
        <name>Zn(2+)</name>
        <dbReference type="ChEBI" id="CHEBI:29105"/>
    </ligand>
</feature>
<dbReference type="Pfam" id="PF01155">
    <property type="entry name" value="HypA"/>
    <property type="match status" value="1"/>
</dbReference>
<dbReference type="PANTHER" id="PTHR34535:SF3">
    <property type="entry name" value="HYDROGENASE MATURATION FACTOR HYPA"/>
    <property type="match status" value="1"/>
</dbReference>
<dbReference type="HAMAP" id="MF_00213">
    <property type="entry name" value="HypA_HybF"/>
    <property type="match status" value="1"/>
</dbReference>